<dbReference type="GO" id="GO:0015252">
    <property type="term" value="F:proton channel activity"/>
    <property type="evidence" value="ECO:0007669"/>
    <property type="project" value="InterPro"/>
</dbReference>
<keyword evidence="10 13" id="KW-0472">Membrane</keyword>
<evidence type="ECO:0000256" key="4">
    <source>
        <dbReference type="ARBA" id="ARBA00022538"/>
    </source>
</evidence>
<dbReference type="AlphaFoldDB" id="A0A8J7KM81"/>
<keyword evidence="4" id="KW-0633">Potassium transport</keyword>
<dbReference type="GO" id="GO:0016020">
    <property type="term" value="C:membrane"/>
    <property type="evidence" value="ECO:0007669"/>
    <property type="project" value="UniProtKB-SubCell"/>
</dbReference>
<evidence type="ECO:0000256" key="13">
    <source>
        <dbReference type="SAM" id="Phobius"/>
    </source>
</evidence>
<protein>
    <submittedName>
        <fullName evidence="14">Putative membrane protein</fullName>
    </submittedName>
</protein>
<keyword evidence="6" id="KW-0631">Potassium channel</keyword>
<keyword evidence="9" id="KW-0406">Ion transport</keyword>
<feature type="transmembrane region" description="Helical" evidence="13">
    <location>
        <begin position="44"/>
        <end position="67"/>
    </location>
</feature>
<evidence type="ECO:0000256" key="7">
    <source>
        <dbReference type="ARBA" id="ARBA00022958"/>
    </source>
</evidence>
<organism evidence="14 15">
    <name type="scientific">Longispora fulva</name>
    <dbReference type="NCBI Taxonomy" id="619741"/>
    <lineage>
        <taxon>Bacteria</taxon>
        <taxon>Bacillati</taxon>
        <taxon>Actinomycetota</taxon>
        <taxon>Actinomycetes</taxon>
        <taxon>Micromonosporales</taxon>
        <taxon>Micromonosporaceae</taxon>
        <taxon>Longispora</taxon>
    </lineage>
</organism>
<evidence type="ECO:0000256" key="1">
    <source>
        <dbReference type="ARBA" id="ARBA00004141"/>
    </source>
</evidence>
<proteinExistence type="inferred from homology"/>
<accession>A0A8J7KM81</accession>
<dbReference type="EMBL" id="JADOUF010000001">
    <property type="protein sequence ID" value="MBG6138906.1"/>
    <property type="molecule type" value="Genomic_DNA"/>
</dbReference>
<keyword evidence="11" id="KW-0407">Ion channel</keyword>
<evidence type="ECO:0000256" key="5">
    <source>
        <dbReference type="ARBA" id="ARBA00022692"/>
    </source>
</evidence>
<feature type="transmembrane region" description="Helical" evidence="13">
    <location>
        <begin position="120"/>
        <end position="141"/>
    </location>
</feature>
<keyword evidence="15" id="KW-1185">Reference proteome</keyword>
<feature type="transmembrane region" description="Helical" evidence="13">
    <location>
        <begin position="185"/>
        <end position="202"/>
    </location>
</feature>
<comment type="caution">
    <text evidence="14">The sequence shown here is derived from an EMBL/GenBank/DDBJ whole genome shotgun (WGS) entry which is preliminary data.</text>
</comment>
<evidence type="ECO:0000256" key="6">
    <source>
        <dbReference type="ARBA" id="ARBA00022826"/>
    </source>
</evidence>
<dbReference type="PANTHER" id="PTHR31462">
    <property type="entry name" value="ENDOSOMAL/LYSOSOMAL POTASSIUM CHANNEL TMEM175"/>
    <property type="match status" value="1"/>
</dbReference>
<keyword evidence="3" id="KW-0813">Transport</keyword>
<dbReference type="Proteomes" id="UP000622552">
    <property type="component" value="Unassembled WGS sequence"/>
</dbReference>
<comment type="similarity">
    <text evidence="2">Belongs to the TMEM175 family.</text>
</comment>
<gene>
    <name evidence="14" type="ORF">IW245_005100</name>
</gene>
<keyword evidence="5 13" id="KW-0812">Transmembrane</keyword>
<evidence type="ECO:0000256" key="11">
    <source>
        <dbReference type="ARBA" id="ARBA00023303"/>
    </source>
</evidence>
<evidence type="ECO:0000256" key="2">
    <source>
        <dbReference type="ARBA" id="ARBA00006920"/>
    </source>
</evidence>
<evidence type="ECO:0000256" key="12">
    <source>
        <dbReference type="ARBA" id="ARBA00034430"/>
    </source>
</evidence>
<dbReference type="GO" id="GO:0005267">
    <property type="term" value="F:potassium channel activity"/>
    <property type="evidence" value="ECO:0007669"/>
    <property type="project" value="UniProtKB-KW"/>
</dbReference>
<feature type="transmembrane region" description="Helical" evidence="13">
    <location>
        <begin position="88"/>
        <end position="105"/>
    </location>
</feature>
<keyword evidence="8 13" id="KW-1133">Transmembrane helix</keyword>
<sequence length="217" mass="23712">MTDAEAPDRKELDRLVFFSDAVIAIAITLLALELPVPEHLTSDAAAWHSLADSGGAYLMFLISFLIIGGFWRAHHGLFRHVTHLSRGLLFRNLICLLGITLIPWASKVLNDADDTQPGPVIYATVLGGVGWAFLLLLNGVARDKLLADDTPPRMLREFRQRVGLPALVFTLSIPLAFLVSAKVCSLSWISLAVLMPVAAQLGRRHDRRRAASGLESA</sequence>
<feature type="transmembrane region" description="Helical" evidence="13">
    <location>
        <begin position="12"/>
        <end position="32"/>
    </location>
</feature>
<name>A0A8J7KM81_9ACTN</name>
<reference evidence="14" key="1">
    <citation type="submission" date="2020-11" db="EMBL/GenBank/DDBJ databases">
        <title>Sequencing the genomes of 1000 actinobacteria strains.</title>
        <authorList>
            <person name="Klenk H.-P."/>
        </authorList>
    </citation>
    <scope>NUCLEOTIDE SEQUENCE</scope>
    <source>
        <strain evidence="14">DSM 45356</strain>
    </source>
</reference>
<comment type="subcellular location">
    <subcellularLocation>
        <location evidence="1">Membrane</location>
        <topology evidence="1">Multi-pass membrane protein</topology>
    </subcellularLocation>
</comment>
<evidence type="ECO:0000313" key="15">
    <source>
        <dbReference type="Proteomes" id="UP000622552"/>
    </source>
</evidence>
<dbReference type="InterPro" id="IPR010617">
    <property type="entry name" value="TMEM175-like"/>
</dbReference>
<evidence type="ECO:0000313" key="14">
    <source>
        <dbReference type="EMBL" id="MBG6138906.1"/>
    </source>
</evidence>
<dbReference type="Pfam" id="PF06736">
    <property type="entry name" value="TMEM175"/>
    <property type="match status" value="1"/>
</dbReference>
<evidence type="ECO:0000256" key="8">
    <source>
        <dbReference type="ARBA" id="ARBA00022989"/>
    </source>
</evidence>
<dbReference type="PANTHER" id="PTHR31462:SF5">
    <property type="entry name" value="ENDOSOMAL_LYSOSOMAL PROTON CHANNEL TMEM175"/>
    <property type="match status" value="1"/>
</dbReference>
<evidence type="ECO:0000256" key="10">
    <source>
        <dbReference type="ARBA" id="ARBA00023136"/>
    </source>
</evidence>
<evidence type="ECO:0000256" key="9">
    <source>
        <dbReference type="ARBA" id="ARBA00023065"/>
    </source>
</evidence>
<comment type="catalytic activity">
    <reaction evidence="12">
        <text>K(+)(in) = K(+)(out)</text>
        <dbReference type="Rhea" id="RHEA:29463"/>
        <dbReference type="ChEBI" id="CHEBI:29103"/>
    </reaction>
</comment>
<dbReference type="RefSeq" id="WP_197005613.1">
    <property type="nucleotide sequence ID" value="NZ_BONS01000009.1"/>
</dbReference>
<feature type="transmembrane region" description="Helical" evidence="13">
    <location>
        <begin position="162"/>
        <end position="179"/>
    </location>
</feature>
<keyword evidence="7" id="KW-0630">Potassium</keyword>
<evidence type="ECO:0000256" key="3">
    <source>
        <dbReference type="ARBA" id="ARBA00022448"/>
    </source>
</evidence>